<accession>A0AAV4IYF4</accession>
<proteinExistence type="predicted"/>
<organism evidence="1 2">
    <name type="scientific">Elysia marginata</name>
    <dbReference type="NCBI Taxonomy" id="1093978"/>
    <lineage>
        <taxon>Eukaryota</taxon>
        <taxon>Metazoa</taxon>
        <taxon>Spiralia</taxon>
        <taxon>Lophotrochozoa</taxon>
        <taxon>Mollusca</taxon>
        <taxon>Gastropoda</taxon>
        <taxon>Heterobranchia</taxon>
        <taxon>Euthyneura</taxon>
        <taxon>Panpulmonata</taxon>
        <taxon>Sacoglossa</taxon>
        <taxon>Placobranchoidea</taxon>
        <taxon>Plakobranchidae</taxon>
        <taxon>Elysia</taxon>
    </lineage>
</organism>
<sequence length="70" mass="7928">MVSSGQLWSAVKVVTPSTSMSCRVDDQTEAPRTVSYNLSEDTRQLLPFPGAIDLDFEPQHPLFTRPRRYT</sequence>
<reference evidence="1 2" key="1">
    <citation type="journal article" date="2021" name="Elife">
        <title>Chloroplast acquisition without the gene transfer in kleptoplastic sea slugs, Plakobranchus ocellatus.</title>
        <authorList>
            <person name="Maeda T."/>
            <person name="Takahashi S."/>
            <person name="Yoshida T."/>
            <person name="Shimamura S."/>
            <person name="Takaki Y."/>
            <person name="Nagai Y."/>
            <person name="Toyoda A."/>
            <person name="Suzuki Y."/>
            <person name="Arimoto A."/>
            <person name="Ishii H."/>
            <person name="Satoh N."/>
            <person name="Nishiyama T."/>
            <person name="Hasebe M."/>
            <person name="Maruyama T."/>
            <person name="Minagawa J."/>
            <person name="Obokata J."/>
            <person name="Shigenobu S."/>
        </authorList>
    </citation>
    <scope>NUCLEOTIDE SEQUENCE [LARGE SCALE GENOMIC DNA]</scope>
</reference>
<gene>
    <name evidence="1" type="ORF">ElyMa_006764800</name>
</gene>
<comment type="caution">
    <text evidence="1">The sequence shown here is derived from an EMBL/GenBank/DDBJ whole genome shotgun (WGS) entry which is preliminary data.</text>
</comment>
<evidence type="ECO:0000313" key="2">
    <source>
        <dbReference type="Proteomes" id="UP000762676"/>
    </source>
</evidence>
<dbReference type="AlphaFoldDB" id="A0AAV4IYF4"/>
<protein>
    <submittedName>
        <fullName evidence="1">Uncharacterized protein</fullName>
    </submittedName>
</protein>
<name>A0AAV4IYF4_9GAST</name>
<evidence type="ECO:0000313" key="1">
    <source>
        <dbReference type="EMBL" id="GFS15165.1"/>
    </source>
</evidence>
<dbReference type="Proteomes" id="UP000762676">
    <property type="component" value="Unassembled WGS sequence"/>
</dbReference>
<keyword evidence="2" id="KW-1185">Reference proteome</keyword>
<dbReference type="EMBL" id="BMAT01013546">
    <property type="protein sequence ID" value="GFS15165.1"/>
    <property type="molecule type" value="Genomic_DNA"/>
</dbReference>